<dbReference type="RefSeq" id="XP_041155627.1">
    <property type="nucleotide sequence ID" value="XM_041311879.1"/>
</dbReference>
<organism evidence="1 2">
    <name type="scientific">Suillus plorans</name>
    <dbReference type="NCBI Taxonomy" id="116603"/>
    <lineage>
        <taxon>Eukaryota</taxon>
        <taxon>Fungi</taxon>
        <taxon>Dikarya</taxon>
        <taxon>Basidiomycota</taxon>
        <taxon>Agaricomycotina</taxon>
        <taxon>Agaricomycetes</taxon>
        <taxon>Agaricomycetidae</taxon>
        <taxon>Boletales</taxon>
        <taxon>Suillineae</taxon>
        <taxon>Suillaceae</taxon>
        <taxon>Suillus</taxon>
    </lineage>
</organism>
<keyword evidence="2" id="KW-1185">Reference proteome</keyword>
<sequence length="287" mass="32640">MIVTWGISNFACMKSPTLQYSIMEVAIYVSCVMRRSSSCACTTTPCALRPSLRPWLFETSRYSTMAKTHWYPSPTVGAKLILPHMTTDMTMIWVTARPTLIILVYCSTSYAFQLKHRWQSKSKVRHARVRPNCNYNLMRPCTASTLQKLTPTLRRGLPATSCFRKMGNTSPERSNYIKPRPQPPLGKHISLLFSLKLKFTLACTHSVLFCHIHVTETDAVTSTGVFASMLLVERNSLGQRFIYHPLASSSSCRYFPRVCHPLTVFCPLHDEILIVNQVEFTCLWFAG</sequence>
<name>A0A9P7DD08_9AGAM</name>
<reference evidence="1" key="1">
    <citation type="journal article" date="2020" name="New Phytol.">
        <title>Comparative genomics reveals dynamic genome evolution in host specialist ectomycorrhizal fungi.</title>
        <authorList>
            <person name="Lofgren L.A."/>
            <person name="Nguyen N.H."/>
            <person name="Vilgalys R."/>
            <person name="Ruytinx J."/>
            <person name="Liao H.L."/>
            <person name="Branco S."/>
            <person name="Kuo A."/>
            <person name="LaButti K."/>
            <person name="Lipzen A."/>
            <person name="Andreopoulos W."/>
            <person name="Pangilinan J."/>
            <person name="Riley R."/>
            <person name="Hundley H."/>
            <person name="Na H."/>
            <person name="Barry K."/>
            <person name="Grigoriev I.V."/>
            <person name="Stajich J.E."/>
            <person name="Kennedy P.G."/>
        </authorList>
    </citation>
    <scope>NUCLEOTIDE SEQUENCE</scope>
    <source>
        <strain evidence="1">S12</strain>
    </source>
</reference>
<dbReference type="AlphaFoldDB" id="A0A9P7DD08"/>
<proteinExistence type="predicted"/>
<dbReference type="OrthoDB" id="10362571at2759"/>
<dbReference type="EMBL" id="JABBWE010000069">
    <property type="protein sequence ID" value="KAG1788374.1"/>
    <property type="molecule type" value="Genomic_DNA"/>
</dbReference>
<gene>
    <name evidence="1" type="ORF">HD556DRAFT_866278</name>
</gene>
<dbReference type="Proteomes" id="UP000719766">
    <property type="component" value="Unassembled WGS sequence"/>
</dbReference>
<evidence type="ECO:0000313" key="2">
    <source>
        <dbReference type="Proteomes" id="UP000719766"/>
    </source>
</evidence>
<comment type="caution">
    <text evidence="1">The sequence shown here is derived from an EMBL/GenBank/DDBJ whole genome shotgun (WGS) entry which is preliminary data.</text>
</comment>
<accession>A0A9P7DD08</accession>
<evidence type="ECO:0000313" key="1">
    <source>
        <dbReference type="EMBL" id="KAG1788374.1"/>
    </source>
</evidence>
<dbReference type="GeneID" id="64605643"/>
<protein>
    <submittedName>
        <fullName evidence="1">Uncharacterized protein</fullName>
    </submittedName>
</protein>